<dbReference type="InterPro" id="IPR036249">
    <property type="entry name" value="Thioredoxin-like_sf"/>
</dbReference>
<keyword evidence="3" id="KW-1015">Disulfide bond</keyword>
<name>A0A1I3GIL1_9RHOB</name>
<dbReference type="Proteomes" id="UP000199377">
    <property type="component" value="Unassembled WGS sequence"/>
</dbReference>
<dbReference type="PANTHER" id="PTHR13887">
    <property type="entry name" value="GLUTATHIONE S-TRANSFERASE KAPPA"/>
    <property type="match status" value="1"/>
</dbReference>
<keyword evidence="2" id="KW-0560">Oxidoreductase</keyword>
<evidence type="ECO:0000256" key="2">
    <source>
        <dbReference type="ARBA" id="ARBA00023002"/>
    </source>
</evidence>
<dbReference type="EMBL" id="FOQH01000005">
    <property type="protein sequence ID" value="SFI23284.1"/>
    <property type="molecule type" value="Genomic_DNA"/>
</dbReference>
<dbReference type="Gene3D" id="3.40.30.10">
    <property type="entry name" value="Glutaredoxin"/>
    <property type="match status" value="1"/>
</dbReference>
<dbReference type="RefSeq" id="WP_092860018.1">
    <property type="nucleotide sequence ID" value="NZ_FOQH01000005.1"/>
</dbReference>
<evidence type="ECO:0000313" key="8">
    <source>
        <dbReference type="Proteomes" id="UP000199377"/>
    </source>
</evidence>
<feature type="signal peptide" evidence="5">
    <location>
        <begin position="1"/>
        <end position="22"/>
    </location>
</feature>
<dbReference type="PANTHER" id="PTHR13887:SF14">
    <property type="entry name" value="DISULFIDE BOND FORMATION PROTEIN D"/>
    <property type="match status" value="1"/>
</dbReference>
<accession>A0A1I3GIL1</accession>
<evidence type="ECO:0000259" key="6">
    <source>
        <dbReference type="Pfam" id="PF01323"/>
    </source>
</evidence>
<sequence length="254" mass="25942">MTPRTLAAAALGVALIVVMAFAAWTGLQRAAGTEFVPVAAYPGFRHLASGPGGASAGGAAMVGLDAAERPAAPAPGELCGLIWSAPGVPAEGPPEARDRIAVFSDANCPYCRRLDEIVVDLAADRPDLRLVHHEWPVLGEGSRLAARATLAAAAQGAAEPMRRRLLAARFVITPAYLAQTAASLGLDPDRLAQDMAGRRTDAALTATARAAETLGFLGTPVVVIGGTVATGAVSRATIDRLLAAEAARPDAPCR</sequence>
<dbReference type="AlphaFoldDB" id="A0A1I3GIL1"/>
<dbReference type="InterPro" id="IPR001853">
    <property type="entry name" value="DSBA-like_thioredoxin_dom"/>
</dbReference>
<dbReference type="OrthoDB" id="9780147at2"/>
<dbReference type="GO" id="GO:0016491">
    <property type="term" value="F:oxidoreductase activity"/>
    <property type="evidence" value="ECO:0007669"/>
    <property type="project" value="UniProtKB-KW"/>
</dbReference>
<organism evidence="7 8">
    <name type="scientific">Albimonas pacifica</name>
    <dbReference type="NCBI Taxonomy" id="1114924"/>
    <lineage>
        <taxon>Bacteria</taxon>
        <taxon>Pseudomonadati</taxon>
        <taxon>Pseudomonadota</taxon>
        <taxon>Alphaproteobacteria</taxon>
        <taxon>Rhodobacterales</taxon>
        <taxon>Paracoccaceae</taxon>
        <taxon>Albimonas</taxon>
    </lineage>
</organism>
<evidence type="ECO:0000256" key="4">
    <source>
        <dbReference type="ARBA" id="ARBA00023284"/>
    </source>
</evidence>
<proteinExistence type="predicted"/>
<keyword evidence="4" id="KW-0676">Redox-active center</keyword>
<feature type="chain" id="PRO_5011681612" evidence="5">
    <location>
        <begin position="23"/>
        <end position="254"/>
    </location>
</feature>
<evidence type="ECO:0000256" key="3">
    <source>
        <dbReference type="ARBA" id="ARBA00023157"/>
    </source>
</evidence>
<dbReference type="STRING" id="1114924.SAMN05216258_105181"/>
<evidence type="ECO:0000256" key="1">
    <source>
        <dbReference type="ARBA" id="ARBA00022729"/>
    </source>
</evidence>
<evidence type="ECO:0000313" key="7">
    <source>
        <dbReference type="EMBL" id="SFI23284.1"/>
    </source>
</evidence>
<keyword evidence="8" id="KW-1185">Reference proteome</keyword>
<protein>
    <submittedName>
        <fullName evidence="7">DSBA-like thioredoxin domain-containing protein</fullName>
    </submittedName>
</protein>
<reference evidence="7 8" key="1">
    <citation type="submission" date="2016-10" db="EMBL/GenBank/DDBJ databases">
        <authorList>
            <person name="de Groot N.N."/>
        </authorList>
    </citation>
    <scope>NUCLEOTIDE SEQUENCE [LARGE SCALE GENOMIC DNA]</scope>
    <source>
        <strain evidence="7 8">CGMCC 1.11030</strain>
    </source>
</reference>
<evidence type="ECO:0000256" key="5">
    <source>
        <dbReference type="SAM" id="SignalP"/>
    </source>
</evidence>
<gene>
    <name evidence="7" type="ORF">SAMN05216258_105181</name>
</gene>
<feature type="domain" description="DSBA-like thioredoxin" evidence="6">
    <location>
        <begin position="100"/>
        <end position="241"/>
    </location>
</feature>
<keyword evidence="1 5" id="KW-0732">Signal</keyword>
<dbReference type="SUPFAM" id="SSF52833">
    <property type="entry name" value="Thioredoxin-like"/>
    <property type="match status" value="1"/>
</dbReference>
<dbReference type="Pfam" id="PF01323">
    <property type="entry name" value="DSBA"/>
    <property type="match status" value="1"/>
</dbReference>